<dbReference type="InterPro" id="IPR009057">
    <property type="entry name" value="Homeodomain-like_sf"/>
</dbReference>
<protein>
    <recommendedName>
        <fullName evidence="4">Transposase</fullName>
    </recommendedName>
</protein>
<dbReference type="InterPro" id="IPR036388">
    <property type="entry name" value="WH-like_DNA-bd_sf"/>
</dbReference>
<proteinExistence type="predicted"/>
<name>A0A8K0CS83_IGNLU</name>
<dbReference type="SUPFAM" id="SSF46689">
    <property type="entry name" value="Homeodomain-like"/>
    <property type="match status" value="1"/>
</dbReference>
<comment type="subcellular location">
    <subcellularLocation>
        <location evidence="1">Nucleus</location>
    </subcellularLocation>
</comment>
<dbReference type="InterPro" id="IPR036397">
    <property type="entry name" value="RNaseH_sf"/>
</dbReference>
<evidence type="ECO:0000256" key="1">
    <source>
        <dbReference type="ARBA" id="ARBA00004123"/>
    </source>
</evidence>
<dbReference type="Gene3D" id="3.30.420.10">
    <property type="entry name" value="Ribonuclease H-like superfamily/Ribonuclease H"/>
    <property type="match status" value="1"/>
</dbReference>
<sequence>MKTCRKETTTEERNIIIRLKKNGQLVRQIAKVVDRSYSTVPQIIQRYFSIGSVENRKRTGRPATLNDQECRNVLSTVRKAPKLSALKLAAHVAQDLKKTVHAQNIRQVLWKDVKHGSGSVMLWGSMSGQRVEKLVFIDGIMNHKMYLGILKGNISPTVEKLQLGLSWIFQ</sequence>
<evidence type="ECO:0000313" key="3">
    <source>
        <dbReference type="Proteomes" id="UP000801492"/>
    </source>
</evidence>
<dbReference type="OrthoDB" id="4843387at2759"/>
<evidence type="ECO:0000313" key="2">
    <source>
        <dbReference type="EMBL" id="KAF2889372.1"/>
    </source>
</evidence>
<comment type="caution">
    <text evidence="2">The sequence shown here is derived from an EMBL/GenBank/DDBJ whole genome shotgun (WGS) entry which is preliminary data.</text>
</comment>
<keyword evidence="3" id="KW-1185">Reference proteome</keyword>
<dbReference type="Proteomes" id="UP000801492">
    <property type="component" value="Unassembled WGS sequence"/>
</dbReference>
<evidence type="ECO:0008006" key="4">
    <source>
        <dbReference type="Google" id="ProtNLM"/>
    </source>
</evidence>
<dbReference type="GO" id="GO:0003676">
    <property type="term" value="F:nucleic acid binding"/>
    <property type="evidence" value="ECO:0007669"/>
    <property type="project" value="InterPro"/>
</dbReference>
<dbReference type="AlphaFoldDB" id="A0A8K0CS83"/>
<dbReference type="Gene3D" id="1.10.10.10">
    <property type="entry name" value="Winged helix-like DNA-binding domain superfamily/Winged helix DNA-binding domain"/>
    <property type="match status" value="1"/>
</dbReference>
<reference evidence="2" key="1">
    <citation type="submission" date="2019-08" db="EMBL/GenBank/DDBJ databases">
        <title>The genome of the North American firefly Photinus pyralis.</title>
        <authorList>
            <consortium name="Photinus pyralis genome working group"/>
            <person name="Fallon T.R."/>
            <person name="Sander Lower S.E."/>
            <person name="Weng J.-K."/>
        </authorList>
    </citation>
    <scope>NUCLEOTIDE SEQUENCE</scope>
    <source>
        <strain evidence="2">TRF0915ILg1</strain>
        <tissue evidence="2">Whole body</tissue>
    </source>
</reference>
<accession>A0A8K0CS83</accession>
<dbReference type="GO" id="GO:0005634">
    <property type="term" value="C:nucleus"/>
    <property type="evidence" value="ECO:0007669"/>
    <property type="project" value="UniProtKB-SubCell"/>
</dbReference>
<gene>
    <name evidence="2" type="ORF">ILUMI_16801</name>
</gene>
<organism evidence="2 3">
    <name type="scientific">Ignelater luminosus</name>
    <name type="common">Cucubano</name>
    <name type="synonym">Pyrophorus luminosus</name>
    <dbReference type="NCBI Taxonomy" id="2038154"/>
    <lineage>
        <taxon>Eukaryota</taxon>
        <taxon>Metazoa</taxon>
        <taxon>Ecdysozoa</taxon>
        <taxon>Arthropoda</taxon>
        <taxon>Hexapoda</taxon>
        <taxon>Insecta</taxon>
        <taxon>Pterygota</taxon>
        <taxon>Neoptera</taxon>
        <taxon>Endopterygota</taxon>
        <taxon>Coleoptera</taxon>
        <taxon>Polyphaga</taxon>
        <taxon>Elateriformia</taxon>
        <taxon>Elateroidea</taxon>
        <taxon>Elateridae</taxon>
        <taxon>Agrypninae</taxon>
        <taxon>Pyrophorini</taxon>
        <taxon>Ignelater</taxon>
    </lineage>
</organism>
<dbReference type="EMBL" id="VTPC01067583">
    <property type="protein sequence ID" value="KAF2889372.1"/>
    <property type="molecule type" value="Genomic_DNA"/>
</dbReference>